<dbReference type="OrthoDB" id="9794429at2"/>
<dbReference type="CDD" id="cd00754">
    <property type="entry name" value="Ubl_MoaD"/>
    <property type="match status" value="1"/>
</dbReference>
<dbReference type="Pfam" id="PF02391">
    <property type="entry name" value="MoaE"/>
    <property type="match status" value="1"/>
</dbReference>
<name>A0A660L081_9ACTN</name>
<evidence type="ECO:0000313" key="2">
    <source>
        <dbReference type="Proteomes" id="UP000278962"/>
    </source>
</evidence>
<dbReference type="PANTHER" id="PTHR23404">
    <property type="entry name" value="MOLYBDOPTERIN SYNTHASE RELATED"/>
    <property type="match status" value="1"/>
</dbReference>
<keyword evidence="2" id="KW-1185">Reference proteome</keyword>
<dbReference type="Proteomes" id="UP000278962">
    <property type="component" value="Unassembled WGS sequence"/>
</dbReference>
<dbReference type="Gene3D" id="3.10.20.30">
    <property type="match status" value="1"/>
</dbReference>
<dbReference type="InterPro" id="IPR003448">
    <property type="entry name" value="Mopterin_biosynth_MoaE"/>
</dbReference>
<dbReference type="EMBL" id="RBIL01000002">
    <property type="protein sequence ID" value="RKQ87391.1"/>
    <property type="molecule type" value="Genomic_DNA"/>
</dbReference>
<dbReference type="SUPFAM" id="SSF54690">
    <property type="entry name" value="Molybdopterin synthase subunit MoaE"/>
    <property type="match status" value="1"/>
</dbReference>
<comment type="caution">
    <text evidence="1">The sequence shown here is derived from an EMBL/GenBank/DDBJ whole genome shotgun (WGS) entry which is preliminary data.</text>
</comment>
<accession>A0A660L081</accession>
<dbReference type="SUPFAM" id="SSF54285">
    <property type="entry name" value="MoaD/ThiS"/>
    <property type="match status" value="1"/>
</dbReference>
<dbReference type="InterPro" id="IPR036563">
    <property type="entry name" value="MoaE_sf"/>
</dbReference>
<evidence type="ECO:0000313" key="1">
    <source>
        <dbReference type="EMBL" id="RKQ87391.1"/>
    </source>
</evidence>
<dbReference type="InterPro" id="IPR016155">
    <property type="entry name" value="Mopterin_synth/thiamin_S_b"/>
</dbReference>
<proteinExistence type="predicted"/>
<dbReference type="CDD" id="cd00756">
    <property type="entry name" value="MoaE"/>
    <property type="match status" value="1"/>
</dbReference>
<dbReference type="AlphaFoldDB" id="A0A660L081"/>
<gene>
    <name evidence="1" type="ORF">C8N24_5412</name>
</gene>
<sequence length="219" mass="23420">MVRGVKISVRLFAGLRERAGADHVELELPDDARAGDVLAAMGLAPGQCIVALDREYARVDERVLPTHEVALIPPVSGGADEVVRLVEVTEQPLDPAPILAAVRDPRAGAVVLFEGVTRDVEALDYEAYVEMAAQQLRTIAEEVAAKHGLCAVAVIHRVGRVPLSEPSVLCAASGPHRGETFAGARELIDRAKAEAPIWKVELTPEGPQRVEGALPEWPT</sequence>
<organism evidence="1 2">
    <name type="scientific">Solirubrobacter pauli</name>
    <dbReference type="NCBI Taxonomy" id="166793"/>
    <lineage>
        <taxon>Bacteria</taxon>
        <taxon>Bacillati</taxon>
        <taxon>Actinomycetota</taxon>
        <taxon>Thermoleophilia</taxon>
        <taxon>Solirubrobacterales</taxon>
        <taxon>Solirubrobacteraceae</taxon>
        <taxon>Solirubrobacter</taxon>
    </lineage>
</organism>
<dbReference type="Gene3D" id="3.90.1170.40">
    <property type="entry name" value="Molybdopterin biosynthesis MoaE subunit"/>
    <property type="match status" value="1"/>
</dbReference>
<protein>
    <submittedName>
        <fullName evidence="1">Molybdopterin synthase catalytic subunit</fullName>
    </submittedName>
</protein>
<dbReference type="Pfam" id="PF02597">
    <property type="entry name" value="ThiS"/>
    <property type="match status" value="1"/>
</dbReference>
<reference evidence="1 2" key="1">
    <citation type="submission" date="2018-10" db="EMBL/GenBank/DDBJ databases">
        <title>Genomic Encyclopedia of Archaeal and Bacterial Type Strains, Phase II (KMG-II): from individual species to whole genera.</title>
        <authorList>
            <person name="Goeker M."/>
        </authorList>
    </citation>
    <scope>NUCLEOTIDE SEQUENCE [LARGE SCALE GENOMIC DNA]</scope>
    <source>
        <strain evidence="1 2">DSM 14954</strain>
    </source>
</reference>
<dbReference type="InterPro" id="IPR003749">
    <property type="entry name" value="ThiS/MoaD-like"/>
</dbReference>
<dbReference type="GO" id="GO:0006777">
    <property type="term" value="P:Mo-molybdopterin cofactor biosynthetic process"/>
    <property type="evidence" value="ECO:0007669"/>
    <property type="project" value="InterPro"/>
</dbReference>
<dbReference type="InterPro" id="IPR012675">
    <property type="entry name" value="Beta-grasp_dom_sf"/>
</dbReference>